<dbReference type="RefSeq" id="XP_044547304.1">
    <property type="nucleotide sequence ID" value="XM_044695822.1"/>
</dbReference>
<comment type="caution">
    <text evidence="9">The sequence shown here is derived from an EMBL/GenBank/DDBJ whole genome shotgun (WGS) entry which is preliminary data.</text>
</comment>
<dbReference type="PANTHER" id="PTHR21319:SF53">
    <property type="entry name" value="RING FINGER AND CHY ZINC FINGER DOMAIN-CONTAINING PROTEIN 1"/>
    <property type="match status" value="1"/>
</dbReference>
<feature type="domain" description="CTCHY-type" evidence="8">
    <location>
        <begin position="161"/>
        <end position="221"/>
    </location>
</feature>
<evidence type="ECO:0000256" key="2">
    <source>
        <dbReference type="ARBA" id="ARBA00022771"/>
    </source>
</evidence>
<feature type="compositionally biased region" description="Low complexity" evidence="5">
    <location>
        <begin position="12"/>
        <end position="27"/>
    </location>
</feature>
<dbReference type="Gene3D" id="3.30.40.10">
    <property type="entry name" value="Zinc/RING finger domain, C3HC4 (zinc finger)"/>
    <property type="match status" value="1"/>
</dbReference>
<dbReference type="EMBL" id="PYSW02000026">
    <property type="protein sequence ID" value="KAG2381624.1"/>
    <property type="molecule type" value="Genomic_DNA"/>
</dbReference>
<dbReference type="GO" id="GO:0061630">
    <property type="term" value="F:ubiquitin protein ligase activity"/>
    <property type="evidence" value="ECO:0007669"/>
    <property type="project" value="TreeGrafter"/>
</dbReference>
<dbReference type="GO" id="GO:0006511">
    <property type="term" value="P:ubiquitin-dependent protein catabolic process"/>
    <property type="evidence" value="ECO:0007669"/>
    <property type="project" value="TreeGrafter"/>
</dbReference>
<evidence type="ECO:0000256" key="4">
    <source>
        <dbReference type="PROSITE-ProRule" id="PRU00601"/>
    </source>
</evidence>
<dbReference type="SUPFAM" id="SSF161245">
    <property type="entry name" value="Zinc hairpin stack"/>
    <property type="match status" value="1"/>
</dbReference>
<feature type="region of interest" description="Disordered" evidence="5">
    <location>
        <begin position="1"/>
        <end position="50"/>
    </location>
</feature>
<dbReference type="InterPro" id="IPR008913">
    <property type="entry name" value="Znf_CHY"/>
</dbReference>
<keyword evidence="2 4" id="KW-0863">Zinc-finger</keyword>
<evidence type="ECO:0000259" key="8">
    <source>
        <dbReference type="PROSITE" id="PS51270"/>
    </source>
</evidence>
<feature type="domain" description="CHY-type" evidence="7">
    <location>
        <begin position="81"/>
        <end position="158"/>
    </location>
</feature>
<dbReference type="PROSITE" id="PS51266">
    <property type="entry name" value="ZF_CHY"/>
    <property type="match status" value="1"/>
</dbReference>
<dbReference type="GO" id="GO:0005634">
    <property type="term" value="C:nucleus"/>
    <property type="evidence" value="ECO:0007669"/>
    <property type="project" value="TreeGrafter"/>
</dbReference>
<evidence type="ECO:0000256" key="5">
    <source>
        <dbReference type="SAM" id="MobiDB-lite"/>
    </source>
</evidence>
<evidence type="ECO:0000256" key="3">
    <source>
        <dbReference type="ARBA" id="ARBA00022833"/>
    </source>
</evidence>
<evidence type="ECO:0000313" key="9">
    <source>
        <dbReference type="EMBL" id="KAG2381624.1"/>
    </source>
</evidence>
<evidence type="ECO:0000256" key="1">
    <source>
        <dbReference type="ARBA" id="ARBA00022723"/>
    </source>
</evidence>
<accession>A0AA88GMD5</accession>
<protein>
    <submittedName>
        <fullName evidence="9">Uncharacterized protein</fullName>
    </submittedName>
</protein>
<name>A0AA88GMD5_NAELO</name>
<dbReference type="Gene3D" id="2.20.28.10">
    <property type="match status" value="1"/>
</dbReference>
<dbReference type="Proteomes" id="UP000816034">
    <property type="component" value="Unassembled WGS sequence"/>
</dbReference>
<dbReference type="GO" id="GO:0008270">
    <property type="term" value="F:zinc ion binding"/>
    <property type="evidence" value="ECO:0007669"/>
    <property type="project" value="UniProtKB-KW"/>
</dbReference>
<sequence>MSQNEHTTTPPSETNSQTQEPSSTETTIGNEAVPISTHPNHSDDDWEAVDDEDLFEDDNFEENSPIENNGSSTTAVVEEKKYSNDLGCSHYPHNCQIESPCCKEFFWCRVCHDNEAFTKYKCKVENMDRYSVKRVKCMRCGTIQSSENVECENPECKTIFGEFYTCTICHIYSNDPKRPIYHCEGCKICRLGKREQFVHCYTCGACMAPNHKCIPQCMQSSCPICMEDLFSSRESVHLLRCGHPMHLNCFRNSLKNRIYNCPICQKYMVEISEESTRIIDEEIANTPLPQELQDKKVKILCNECLQRNEAAFHIFGIKCPNCGSYNTKQTV</sequence>
<dbReference type="SUPFAM" id="SSF161219">
    <property type="entry name" value="CHY zinc finger-like"/>
    <property type="match status" value="1"/>
</dbReference>
<gene>
    <name evidence="9" type="ORF">C9374_006008</name>
</gene>
<feature type="domain" description="RING-type" evidence="6">
    <location>
        <begin position="222"/>
        <end position="265"/>
    </location>
</feature>
<dbReference type="AlphaFoldDB" id="A0AA88GMD5"/>
<dbReference type="GeneID" id="68098463"/>
<dbReference type="Pfam" id="PF14599">
    <property type="entry name" value="zinc_ribbon_6"/>
    <property type="match status" value="1"/>
</dbReference>
<proteinExistence type="predicted"/>
<keyword evidence="1" id="KW-0479">Metal-binding</keyword>
<evidence type="ECO:0000313" key="10">
    <source>
        <dbReference type="Proteomes" id="UP000816034"/>
    </source>
</evidence>
<dbReference type="CDD" id="cd16464">
    <property type="entry name" value="RING-H2_Pirh2-like"/>
    <property type="match status" value="1"/>
</dbReference>
<dbReference type="Pfam" id="PF05495">
    <property type="entry name" value="zf-CHY"/>
    <property type="match status" value="1"/>
</dbReference>
<dbReference type="InterPro" id="IPR037274">
    <property type="entry name" value="Znf_CHY_sf"/>
</dbReference>
<evidence type="ECO:0000259" key="7">
    <source>
        <dbReference type="PROSITE" id="PS51266"/>
    </source>
</evidence>
<dbReference type="InterPro" id="IPR037275">
    <property type="entry name" value="Znf_CTCHY_sf"/>
</dbReference>
<keyword evidence="10" id="KW-1185">Reference proteome</keyword>
<reference evidence="9 10" key="1">
    <citation type="journal article" date="2018" name="BMC Genomics">
        <title>The genome of Naegleria lovaniensis, the basis for a comparative approach to unravel pathogenicity factors of the human pathogenic amoeba N. fowleri.</title>
        <authorList>
            <person name="Liechti N."/>
            <person name="Schurch N."/>
            <person name="Bruggmann R."/>
            <person name="Wittwer M."/>
        </authorList>
    </citation>
    <scope>NUCLEOTIDE SEQUENCE [LARGE SCALE GENOMIC DNA]</scope>
    <source>
        <strain evidence="9 10">ATCC 30569</strain>
    </source>
</reference>
<dbReference type="PROSITE" id="PS51270">
    <property type="entry name" value="ZF_CTCHY"/>
    <property type="match status" value="1"/>
</dbReference>
<dbReference type="SMART" id="SM00184">
    <property type="entry name" value="RING"/>
    <property type="match status" value="1"/>
</dbReference>
<dbReference type="InterPro" id="IPR039512">
    <property type="entry name" value="RCHY1_zinc-ribbon"/>
</dbReference>
<dbReference type="PANTHER" id="PTHR21319">
    <property type="entry name" value="RING FINGER AND CHY ZINC FINGER DOMAIN-CONTAINING PROTEIN 1"/>
    <property type="match status" value="1"/>
</dbReference>
<dbReference type="InterPro" id="IPR017921">
    <property type="entry name" value="Znf_CTCHY"/>
</dbReference>
<dbReference type="GO" id="GO:0016567">
    <property type="term" value="P:protein ubiquitination"/>
    <property type="evidence" value="ECO:0007669"/>
    <property type="project" value="TreeGrafter"/>
</dbReference>
<feature type="compositionally biased region" description="Polar residues" evidence="5">
    <location>
        <begin position="1"/>
        <end position="11"/>
    </location>
</feature>
<evidence type="ECO:0000259" key="6">
    <source>
        <dbReference type="PROSITE" id="PS50089"/>
    </source>
</evidence>
<dbReference type="PROSITE" id="PS50089">
    <property type="entry name" value="ZF_RING_2"/>
    <property type="match status" value="1"/>
</dbReference>
<dbReference type="SUPFAM" id="SSF57850">
    <property type="entry name" value="RING/U-box"/>
    <property type="match status" value="1"/>
</dbReference>
<dbReference type="InterPro" id="IPR013083">
    <property type="entry name" value="Znf_RING/FYVE/PHD"/>
</dbReference>
<dbReference type="InterPro" id="IPR001841">
    <property type="entry name" value="Znf_RING"/>
</dbReference>
<keyword evidence="3" id="KW-0862">Zinc</keyword>
<dbReference type="Pfam" id="PF13639">
    <property type="entry name" value="zf-RING_2"/>
    <property type="match status" value="1"/>
</dbReference>
<organism evidence="9 10">
    <name type="scientific">Naegleria lovaniensis</name>
    <name type="common">Amoeba</name>
    <dbReference type="NCBI Taxonomy" id="51637"/>
    <lineage>
        <taxon>Eukaryota</taxon>
        <taxon>Discoba</taxon>
        <taxon>Heterolobosea</taxon>
        <taxon>Tetramitia</taxon>
        <taxon>Eutetramitia</taxon>
        <taxon>Vahlkampfiidae</taxon>
        <taxon>Naegleria</taxon>
    </lineage>
</organism>